<dbReference type="EMBL" id="QLLR01000027">
    <property type="protein sequence ID" value="RAJ25428.1"/>
    <property type="molecule type" value="Genomic_DNA"/>
</dbReference>
<comment type="caution">
    <text evidence="4">The sequence shown here is derived from an EMBL/GenBank/DDBJ whole genome shotgun (WGS) entry which is preliminary data.</text>
</comment>
<dbReference type="Proteomes" id="UP000249754">
    <property type="component" value="Unassembled WGS sequence"/>
</dbReference>
<keyword evidence="1" id="KW-0812">Transmembrane</keyword>
<dbReference type="OrthoDB" id="645173at2"/>
<proteinExistence type="predicted"/>
<sequence>MNEDYLRKLVKRYLDKKSTDEELEVFVYLMKQGKLDPYIQEAMDITIQEATEENTLQPTTPDYKKRKNNFIPYLKIAASILLVSGLITTLYFYKNKQTASNIVTVNNHTGIIFKQVLPDGTKVWLNPNAILSYPSKFGKLREVTMEGEAFFEVTKDHQHPFQITSGKVLTKVWGTSFRIRSVPGENRTKVTVLTGKVSVSIPEHIRATSAHNQITPENHKTITNNDQSASKKTVEVMLLPQQEATYQKIAHQLLKTPVSADLTIWRNVSLSFENETIENVTRILSKHYHLQIKAEGTQLNQYRLTADFTDKNLADILFLICRSVHTTYVRDEHKITLKN</sequence>
<dbReference type="Pfam" id="PF16344">
    <property type="entry name" value="FecR_C"/>
    <property type="match status" value="1"/>
</dbReference>
<keyword evidence="1" id="KW-0472">Membrane</keyword>
<feature type="domain" description="Protein FecR C-terminal" evidence="3">
    <location>
        <begin position="270"/>
        <end position="336"/>
    </location>
</feature>
<dbReference type="Gene3D" id="2.60.120.1440">
    <property type="match status" value="1"/>
</dbReference>
<dbReference type="GO" id="GO:0016989">
    <property type="term" value="F:sigma factor antagonist activity"/>
    <property type="evidence" value="ECO:0007669"/>
    <property type="project" value="TreeGrafter"/>
</dbReference>
<protein>
    <submittedName>
        <fullName evidence="4">FecR family protein</fullName>
    </submittedName>
</protein>
<dbReference type="AlphaFoldDB" id="A0A327S9H1"/>
<reference evidence="4 5" key="1">
    <citation type="submission" date="2018-06" db="EMBL/GenBank/DDBJ databases">
        <title>Genomic Encyclopedia of Archaeal and Bacterial Type Strains, Phase II (KMG-II): from individual species to whole genera.</title>
        <authorList>
            <person name="Goeker M."/>
        </authorList>
    </citation>
    <scope>NUCLEOTIDE SEQUENCE [LARGE SCALE GENOMIC DNA]</scope>
    <source>
        <strain evidence="4 5">DSM 14825</strain>
    </source>
</reference>
<evidence type="ECO:0000313" key="5">
    <source>
        <dbReference type="Proteomes" id="UP000249754"/>
    </source>
</evidence>
<feature type="transmembrane region" description="Helical" evidence="1">
    <location>
        <begin position="73"/>
        <end position="93"/>
    </location>
</feature>
<evidence type="ECO:0000313" key="4">
    <source>
        <dbReference type="EMBL" id="RAJ25428.1"/>
    </source>
</evidence>
<dbReference type="PANTHER" id="PTHR30273:SF2">
    <property type="entry name" value="PROTEIN FECR"/>
    <property type="match status" value="1"/>
</dbReference>
<feature type="domain" description="FecR protein" evidence="2">
    <location>
        <begin position="114"/>
        <end position="197"/>
    </location>
</feature>
<dbReference type="Gene3D" id="3.55.50.30">
    <property type="match status" value="1"/>
</dbReference>
<evidence type="ECO:0000256" key="1">
    <source>
        <dbReference type="SAM" id="Phobius"/>
    </source>
</evidence>
<keyword evidence="1" id="KW-1133">Transmembrane helix</keyword>
<dbReference type="RefSeq" id="WP_111635530.1">
    <property type="nucleotide sequence ID" value="NZ_QLLR01000027.1"/>
</dbReference>
<gene>
    <name evidence="4" type="ORF">LY11_04163</name>
</gene>
<dbReference type="Pfam" id="PF04773">
    <property type="entry name" value="FecR"/>
    <property type="match status" value="1"/>
</dbReference>
<name>A0A327S9H1_9SPHI</name>
<evidence type="ECO:0000259" key="2">
    <source>
        <dbReference type="Pfam" id="PF04773"/>
    </source>
</evidence>
<evidence type="ECO:0000259" key="3">
    <source>
        <dbReference type="Pfam" id="PF16344"/>
    </source>
</evidence>
<dbReference type="InterPro" id="IPR012373">
    <property type="entry name" value="Ferrdict_sens_TM"/>
</dbReference>
<dbReference type="InterPro" id="IPR032508">
    <property type="entry name" value="FecR_C"/>
</dbReference>
<dbReference type="InterPro" id="IPR006860">
    <property type="entry name" value="FecR"/>
</dbReference>
<organism evidence="4 5">
    <name type="scientific">Pedobacter cryoconitis</name>
    <dbReference type="NCBI Taxonomy" id="188932"/>
    <lineage>
        <taxon>Bacteria</taxon>
        <taxon>Pseudomonadati</taxon>
        <taxon>Bacteroidota</taxon>
        <taxon>Sphingobacteriia</taxon>
        <taxon>Sphingobacteriales</taxon>
        <taxon>Sphingobacteriaceae</taxon>
        <taxon>Pedobacter</taxon>
    </lineage>
</organism>
<dbReference type="PANTHER" id="PTHR30273">
    <property type="entry name" value="PERIPLASMIC SIGNAL SENSOR AND SIGMA FACTOR ACTIVATOR FECR-RELATED"/>
    <property type="match status" value="1"/>
</dbReference>
<accession>A0A327S9H1</accession>